<evidence type="ECO:0000313" key="1">
    <source>
        <dbReference type="EMBL" id="JAT91203.1"/>
    </source>
</evidence>
<dbReference type="AlphaFoldDB" id="A0A1E1WW00"/>
<dbReference type="EMBL" id="GFAC01007985">
    <property type="protein sequence ID" value="JAT91203.1"/>
    <property type="molecule type" value="mRNA"/>
</dbReference>
<accession>A0A1E1WW00</accession>
<protein>
    <submittedName>
        <fullName evidence="1">Putative piggybac transposable element-derived</fullName>
    </submittedName>
</protein>
<proteinExistence type="evidence at transcript level"/>
<name>A0A1E1WW00_9ACAR</name>
<feature type="non-terminal residue" evidence="1">
    <location>
        <position position="1"/>
    </location>
</feature>
<reference evidence="1" key="1">
    <citation type="journal article" date="2017" name="Front. Cell. Infect. Microbiol.">
        <title>The Distinct Transcriptional Response of the Midgut of Amblyomma sculptum and Amblyomma aureolatum Ticks to Rickettsia rickettsii Correlates to Their Differences in Susceptibility to Infection.</title>
        <authorList>
            <person name="Martins L.A."/>
            <person name="Galletti M.F.B.M."/>
            <person name="Ribeiro J.M."/>
            <person name="Fujita A."/>
            <person name="Costa F.B."/>
            <person name="Labruna M.B."/>
            <person name="Daffre S."/>
            <person name="Fogaca A.C."/>
        </authorList>
    </citation>
    <scope>NUCLEOTIDE SEQUENCE</scope>
</reference>
<sequence>LLDCCVVNSFLIYSELEGVQKMSLKDFRRDIICTMTAEAQVCSPKGRQSSSRVVEIKRWKPYVAPVVRATESKHQPKRCTPRRCAKCSTKANPSRTTWMCETCNVPLCLRQDKKCFAEFHRK</sequence>
<organism evidence="1">
    <name type="scientific">Amblyomma aureolatum</name>
    <dbReference type="NCBI Taxonomy" id="187763"/>
    <lineage>
        <taxon>Eukaryota</taxon>
        <taxon>Metazoa</taxon>
        <taxon>Ecdysozoa</taxon>
        <taxon>Arthropoda</taxon>
        <taxon>Chelicerata</taxon>
        <taxon>Arachnida</taxon>
        <taxon>Acari</taxon>
        <taxon>Parasitiformes</taxon>
        <taxon>Ixodida</taxon>
        <taxon>Ixodoidea</taxon>
        <taxon>Ixodidae</taxon>
        <taxon>Amblyomminae</taxon>
        <taxon>Amblyomma</taxon>
    </lineage>
</organism>